<name>A0ACC0KQL1_CHOFU</name>
<reference evidence="1 2" key="1">
    <citation type="journal article" date="2022" name="Genome Biol. Evol.">
        <title>The Spruce Budworm Genome: Reconstructing the Evolutionary History of Antifreeze Proteins.</title>
        <authorList>
            <person name="Beliveau C."/>
            <person name="Gagne P."/>
            <person name="Picq S."/>
            <person name="Vernygora O."/>
            <person name="Keeling C.I."/>
            <person name="Pinkney K."/>
            <person name="Doucet D."/>
            <person name="Wen F."/>
            <person name="Johnston J.S."/>
            <person name="Maaroufi H."/>
            <person name="Boyle B."/>
            <person name="Laroche J."/>
            <person name="Dewar K."/>
            <person name="Juretic N."/>
            <person name="Blackburn G."/>
            <person name="Nisole A."/>
            <person name="Brunet B."/>
            <person name="Brandao M."/>
            <person name="Lumley L."/>
            <person name="Duan J."/>
            <person name="Quan G."/>
            <person name="Lucarotti C.J."/>
            <person name="Roe A.D."/>
            <person name="Sperling F.A.H."/>
            <person name="Levesque R.C."/>
            <person name="Cusson M."/>
        </authorList>
    </citation>
    <scope>NUCLEOTIDE SEQUENCE [LARGE SCALE GENOMIC DNA]</scope>
    <source>
        <strain evidence="1">Glfc:IPQL:Cfum</strain>
    </source>
</reference>
<sequence length="82" mass="8776">MVKQALSVIDSLQISLGPSTVPACLDVFGGAHDRSVATGWGVTDYLGRVSDTLQKSVKKVLQVDMSAADRKIRQITKFLGIS</sequence>
<evidence type="ECO:0000313" key="1">
    <source>
        <dbReference type="EMBL" id="KAI8438456.1"/>
    </source>
</evidence>
<comment type="caution">
    <text evidence="1">The sequence shown here is derived from an EMBL/GenBank/DDBJ whole genome shotgun (WGS) entry which is preliminary data.</text>
</comment>
<evidence type="ECO:0000313" key="2">
    <source>
        <dbReference type="Proteomes" id="UP001064048"/>
    </source>
</evidence>
<accession>A0ACC0KQL1</accession>
<gene>
    <name evidence="1" type="ORF">MSG28_010966</name>
</gene>
<keyword evidence="2" id="KW-1185">Reference proteome</keyword>
<protein>
    <submittedName>
        <fullName evidence="1">Uncharacterized protein</fullName>
    </submittedName>
</protein>
<dbReference type="Proteomes" id="UP001064048">
    <property type="component" value="Chromosome 18"/>
</dbReference>
<proteinExistence type="predicted"/>
<organism evidence="1 2">
    <name type="scientific">Choristoneura fumiferana</name>
    <name type="common">Spruce budworm moth</name>
    <name type="synonym">Archips fumiferana</name>
    <dbReference type="NCBI Taxonomy" id="7141"/>
    <lineage>
        <taxon>Eukaryota</taxon>
        <taxon>Metazoa</taxon>
        <taxon>Ecdysozoa</taxon>
        <taxon>Arthropoda</taxon>
        <taxon>Hexapoda</taxon>
        <taxon>Insecta</taxon>
        <taxon>Pterygota</taxon>
        <taxon>Neoptera</taxon>
        <taxon>Endopterygota</taxon>
        <taxon>Lepidoptera</taxon>
        <taxon>Glossata</taxon>
        <taxon>Ditrysia</taxon>
        <taxon>Tortricoidea</taxon>
        <taxon>Tortricidae</taxon>
        <taxon>Tortricinae</taxon>
        <taxon>Choristoneura</taxon>
    </lineage>
</organism>
<dbReference type="EMBL" id="CM046118">
    <property type="protein sequence ID" value="KAI8438456.1"/>
    <property type="molecule type" value="Genomic_DNA"/>
</dbReference>